<protein>
    <submittedName>
        <fullName evidence="1">Uncharacterized protein</fullName>
    </submittedName>
</protein>
<gene>
    <name evidence="1" type="ORF">FYC77_01610</name>
</gene>
<evidence type="ECO:0000313" key="2">
    <source>
        <dbReference type="Proteomes" id="UP000324104"/>
    </source>
</evidence>
<sequence length="85" mass="9661">MSTHFRTAMKSNVTHDHRRAAIDRLIERGERQNLAIVVETAGLRGEFRRQALEGLAACRATDELEALAEETSLDRSLRRRADELT</sequence>
<dbReference type="EMBL" id="VTAW01000001">
    <property type="protein sequence ID" value="TYT63931.1"/>
    <property type="molecule type" value="Genomic_DNA"/>
</dbReference>
<name>A0A5D5AYA6_9EURY</name>
<accession>A0A5D5AYA6</accession>
<dbReference type="AlphaFoldDB" id="A0A5D5AYA6"/>
<keyword evidence="2" id="KW-1185">Reference proteome</keyword>
<organism evidence="1 2">
    <name type="scientific">Natrialba swarupiae</name>
    <dbReference type="NCBI Taxonomy" id="2448032"/>
    <lineage>
        <taxon>Archaea</taxon>
        <taxon>Methanobacteriati</taxon>
        <taxon>Methanobacteriota</taxon>
        <taxon>Stenosarchaea group</taxon>
        <taxon>Halobacteria</taxon>
        <taxon>Halobacteriales</taxon>
        <taxon>Natrialbaceae</taxon>
        <taxon>Natrialba</taxon>
    </lineage>
</organism>
<proteinExistence type="predicted"/>
<dbReference type="Proteomes" id="UP000324104">
    <property type="component" value="Unassembled WGS sequence"/>
</dbReference>
<dbReference type="RefSeq" id="WP_149079736.1">
    <property type="nucleotide sequence ID" value="NZ_VTAW01000001.1"/>
</dbReference>
<reference evidence="1 2" key="1">
    <citation type="submission" date="2019-08" db="EMBL/GenBank/DDBJ databases">
        <title>Archaea genome.</title>
        <authorList>
            <person name="Kajale S."/>
            <person name="Shouche Y."/>
            <person name="Deshpande N."/>
            <person name="Sharma A."/>
        </authorList>
    </citation>
    <scope>NUCLEOTIDE SEQUENCE [LARGE SCALE GENOMIC DNA]</scope>
    <source>
        <strain evidence="1 2">ESP3B_9</strain>
    </source>
</reference>
<comment type="caution">
    <text evidence="1">The sequence shown here is derived from an EMBL/GenBank/DDBJ whole genome shotgun (WGS) entry which is preliminary data.</text>
</comment>
<evidence type="ECO:0000313" key="1">
    <source>
        <dbReference type="EMBL" id="TYT63931.1"/>
    </source>
</evidence>